<dbReference type="OrthoDB" id="7098206at2"/>
<dbReference type="AlphaFoldDB" id="A0A368HD05"/>
<keyword evidence="3" id="KW-1185">Reference proteome</keyword>
<evidence type="ECO:0000256" key="1">
    <source>
        <dbReference type="SAM" id="Phobius"/>
    </source>
</evidence>
<organism evidence="2 3">
    <name type="scientific">Acidiferrobacter thiooxydans</name>
    <dbReference type="NCBI Taxonomy" id="163359"/>
    <lineage>
        <taxon>Bacteria</taxon>
        <taxon>Pseudomonadati</taxon>
        <taxon>Pseudomonadota</taxon>
        <taxon>Gammaproteobacteria</taxon>
        <taxon>Acidiferrobacterales</taxon>
        <taxon>Acidiferrobacteraceae</taxon>
        <taxon>Acidiferrobacter</taxon>
    </lineage>
</organism>
<accession>A0A368HD05</accession>
<feature type="transmembrane region" description="Helical" evidence="1">
    <location>
        <begin position="37"/>
        <end position="58"/>
    </location>
</feature>
<name>A0A368HD05_9GAMM</name>
<evidence type="ECO:0000313" key="3">
    <source>
        <dbReference type="Proteomes" id="UP000253250"/>
    </source>
</evidence>
<gene>
    <name evidence="2" type="ORF">C4900_10765</name>
</gene>
<protein>
    <submittedName>
        <fullName evidence="2">Uncharacterized protein</fullName>
    </submittedName>
</protein>
<evidence type="ECO:0000313" key="2">
    <source>
        <dbReference type="EMBL" id="RCN56313.1"/>
    </source>
</evidence>
<reference evidence="2 3" key="1">
    <citation type="submission" date="2018-02" db="EMBL/GenBank/DDBJ databases">
        <title>Insights into the biology of acidophilic members of the Acidiferrobacteraceae family derived from comparative genomic analyses.</title>
        <authorList>
            <person name="Issotta F."/>
            <person name="Thyssen C."/>
            <person name="Mena C."/>
            <person name="Moya A."/>
            <person name="Bellenberg S."/>
            <person name="Sproer C."/>
            <person name="Covarrubias P.C."/>
            <person name="Sand W."/>
            <person name="Quatrini R."/>
            <person name="Vera M."/>
        </authorList>
    </citation>
    <scope>NUCLEOTIDE SEQUENCE [LARGE SCALE GENOMIC DNA]</scope>
    <source>
        <strain evidence="3">m-1</strain>
    </source>
</reference>
<dbReference type="Proteomes" id="UP000253250">
    <property type="component" value="Unassembled WGS sequence"/>
</dbReference>
<dbReference type="RefSeq" id="WP_114283073.1">
    <property type="nucleotide sequence ID" value="NZ_CP080624.1"/>
</dbReference>
<keyword evidence="1" id="KW-1133">Transmembrane helix</keyword>
<sequence>MQLNDEQAKHAADTLRVVAIAQFGFFGYTAGLARKDWWFMGAAAIGFALIEFAAILILGDRDS</sequence>
<dbReference type="EMBL" id="PSYR01000002">
    <property type="protein sequence ID" value="RCN56313.1"/>
    <property type="molecule type" value="Genomic_DNA"/>
</dbReference>
<feature type="transmembrane region" description="Helical" evidence="1">
    <location>
        <begin position="12"/>
        <end position="31"/>
    </location>
</feature>
<keyword evidence="1" id="KW-0812">Transmembrane</keyword>
<proteinExistence type="predicted"/>
<keyword evidence="1" id="KW-0472">Membrane</keyword>
<comment type="caution">
    <text evidence="2">The sequence shown here is derived from an EMBL/GenBank/DDBJ whole genome shotgun (WGS) entry which is preliminary data.</text>
</comment>